<dbReference type="GO" id="GO:0052621">
    <property type="term" value="F:diguanylate cyclase activity"/>
    <property type="evidence" value="ECO:0007669"/>
    <property type="project" value="TreeGrafter"/>
</dbReference>
<dbReference type="InterPro" id="IPR050469">
    <property type="entry name" value="Diguanylate_Cyclase"/>
</dbReference>
<gene>
    <name evidence="2" type="ORF">SAMN04489757_1498</name>
</gene>
<dbReference type="InterPro" id="IPR043128">
    <property type="entry name" value="Rev_trsase/Diguanyl_cyclase"/>
</dbReference>
<accession>A0A1I5IPB5</accession>
<evidence type="ECO:0000313" key="3">
    <source>
        <dbReference type="Proteomes" id="UP000198806"/>
    </source>
</evidence>
<dbReference type="PANTHER" id="PTHR45138:SF6">
    <property type="entry name" value="DIGUANYLATE CYCLASE DGCN"/>
    <property type="match status" value="1"/>
</dbReference>
<dbReference type="Pfam" id="PF00990">
    <property type="entry name" value="GGDEF"/>
    <property type="match status" value="1"/>
</dbReference>
<dbReference type="InterPro" id="IPR029787">
    <property type="entry name" value="Nucleotide_cyclase"/>
</dbReference>
<reference evidence="2 3" key="1">
    <citation type="submission" date="2016-10" db="EMBL/GenBank/DDBJ databases">
        <authorList>
            <person name="de Groot N.N."/>
        </authorList>
    </citation>
    <scope>NUCLEOTIDE SEQUENCE [LARGE SCALE GENOMIC DNA]</scope>
    <source>
        <strain evidence="2 3">DSM 1283</strain>
    </source>
</reference>
<organism evidence="2 3">
    <name type="scientific">Anaerocolumna aminovalerica</name>
    <dbReference type="NCBI Taxonomy" id="1527"/>
    <lineage>
        <taxon>Bacteria</taxon>
        <taxon>Bacillati</taxon>
        <taxon>Bacillota</taxon>
        <taxon>Clostridia</taxon>
        <taxon>Lachnospirales</taxon>
        <taxon>Lachnospiraceae</taxon>
        <taxon>Anaerocolumna</taxon>
    </lineage>
</organism>
<dbReference type="GO" id="GO:1902201">
    <property type="term" value="P:negative regulation of bacterial-type flagellum-dependent cell motility"/>
    <property type="evidence" value="ECO:0007669"/>
    <property type="project" value="TreeGrafter"/>
</dbReference>
<dbReference type="RefSeq" id="WP_091688731.1">
    <property type="nucleotide sequence ID" value="NZ_BAABFM010000029.1"/>
</dbReference>
<dbReference type="InterPro" id="IPR000160">
    <property type="entry name" value="GGDEF_dom"/>
</dbReference>
<dbReference type="GO" id="GO:0005886">
    <property type="term" value="C:plasma membrane"/>
    <property type="evidence" value="ECO:0007669"/>
    <property type="project" value="TreeGrafter"/>
</dbReference>
<evidence type="ECO:0000313" key="2">
    <source>
        <dbReference type="EMBL" id="SFO62354.1"/>
    </source>
</evidence>
<name>A0A1I5IPB5_9FIRM</name>
<proteinExistence type="predicted"/>
<dbReference type="Gene3D" id="3.30.70.270">
    <property type="match status" value="1"/>
</dbReference>
<evidence type="ECO:0000259" key="1">
    <source>
        <dbReference type="PROSITE" id="PS50887"/>
    </source>
</evidence>
<dbReference type="Proteomes" id="UP000198806">
    <property type="component" value="Unassembled WGS sequence"/>
</dbReference>
<dbReference type="EMBL" id="FOWD01000049">
    <property type="protein sequence ID" value="SFO62354.1"/>
    <property type="molecule type" value="Genomic_DNA"/>
</dbReference>
<dbReference type="SUPFAM" id="SSF55073">
    <property type="entry name" value="Nucleotide cyclase"/>
    <property type="match status" value="1"/>
</dbReference>
<dbReference type="PROSITE" id="PS50887">
    <property type="entry name" value="GGDEF"/>
    <property type="match status" value="1"/>
</dbReference>
<dbReference type="AlphaFoldDB" id="A0A1I5IPB5"/>
<protein>
    <submittedName>
        <fullName evidence="2">Diguanylate cyclase (GGDEF) domain-containing protein</fullName>
    </submittedName>
</protein>
<dbReference type="STRING" id="1527.SAMN04489757_1498"/>
<keyword evidence="3" id="KW-1185">Reference proteome</keyword>
<dbReference type="FunFam" id="3.30.70.270:FF:000001">
    <property type="entry name" value="Diguanylate cyclase domain protein"/>
    <property type="match status" value="1"/>
</dbReference>
<dbReference type="GO" id="GO:0043709">
    <property type="term" value="P:cell adhesion involved in single-species biofilm formation"/>
    <property type="evidence" value="ECO:0007669"/>
    <property type="project" value="TreeGrafter"/>
</dbReference>
<dbReference type="CDD" id="cd01949">
    <property type="entry name" value="GGDEF"/>
    <property type="match status" value="1"/>
</dbReference>
<feature type="domain" description="GGDEF" evidence="1">
    <location>
        <begin position="145"/>
        <end position="278"/>
    </location>
</feature>
<dbReference type="SMART" id="SM00267">
    <property type="entry name" value="GGDEF"/>
    <property type="match status" value="1"/>
</dbReference>
<sequence>MIFESMSQAIASMQMLQRFYSVIRIKDTGSAEILYDSDNSDMTHKNPVSFTGQYNAALTISKNDHSIILTTTIPVSIGGRSCYLELIQRAVNDNEVNQSTSIKQKNIIHHMRKLAITDSLTNLYNRRYIYEQLPIDLAWAFQNDNPVSVIYADIDYFKEINDKYGHIVGDYMLKEVADVLHQQVQKKDGWAARYGGDEFLICLPSINKTTAARIANRIRKAVEVKQFIIDSNLLKMTCSFGVQTIYKRNGVNTVDKVIELVDCKLYQAKNKGRNRVVV</sequence>
<dbReference type="OrthoDB" id="9804955at2"/>
<dbReference type="NCBIfam" id="TIGR00254">
    <property type="entry name" value="GGDEF"/>
    <property type="match status" value="1"/>
</dbReference>
<dbReference type="PANTHER" id="PTHR45138">
    <property type="entry name" value="REGULATORY COMPONENTS OF SENSORY TRANSDUCTION SYSTEM"/>
    <property type="match status" value="1"/>
</dbReference>